<evidence type="ECO:0000313" key="2">
    <source>
        <dbReference type="Proteomes" id="UP000018362"/>
    </source>
</evidence>
<evidence type="ECO:0000313" key="1">
    <source>
        <dbReference type="EMBL" id="CDA70167.1"/>
    </source>
</evidence>
<name>R6CXU9_9BACT</name>
<gene>
    <name evidence="1" type="ORF">BN509_01317</name>
</gene>
<dbReference type="AntiFam" id="ANF00010">
    <property type="entry name" value="tRNA translation"/>
</dbReference>
<comment type="caution">
    <text evidence="1">The sequence shown here is derived from an EMBL/GenBank/DDBJ whole genome shotgun (WGS) entry which is preliminary data.</text>
</comment>
<protein>
    <submittedName>
        <fullName evidence="1">Uncharacterized protein</fullName>
    </submittedName>
</protein>
<dbReference type="EMBL" id="CBCJ010000028">
    <property type="protein sequence ID" value="CDA70167.1"/>
    <property type="molecule type" value="Genomic_DNA"/>
</dbReference>
<proteinExistence type="predicted"/>
<dbReference type="Proteomes" id="UP000018362">
    <property type="component" value="Unassembled WGS sequence"/>
</dbReference>
<accession>R6CXU9</accession>
<dbReference type="AlphaFoldDB" id="R6CXU9"/>
<sequence>MQEIVQICLHFIWSIQIKIIFLHPQTKGNALLAQLVEQLTLNQWVQGSNP</sequence>
<organism evidence="1 2">
    <name type="scientific">Phocaeicola coprocola CAG:162</name>
    <dbReference type="NCBI Taxonomy" id="1263040"/>
    <lineage>
        <taxon>Bacteria</taxon>
        <taxon>Pseudomonadati</taxon>
        <taxon>Bacteroidota</taxon>
        <taxon>Bacteroidia</taxon>
        <taxon>Bacteroidales</taxon>
        <taxon>Bacteroidaceae</taxon>
        <taxon>Phocaeicola</taxon>
    </lineage>
</organism>
<reference evidence="1" key="1">
    <citation type="submission" date="2012-11" db="EMBL/GenBank/DDBJ databases">
        <title>Dependencies among metagenomic species, viruses, plasmids and units of genetic variation.</title>
        <authorList>
            <person name="Nielsen H.B."/>
            <person name="Almeida M."/>
            <person name="Juncker A.S."/>
            <person name="Rasmussen S."/>
            <person name="Li J."/>
            <person name="Sunagawa S."/>
            <person name="Plichta D."/>
            <person name="Gautier L."/>
            <person name="Le Chatelier E."/>
            <person name="Peletier E."/>
            <person name="Bonde I."/>
            <person name="Nielsen T."/>
            <person name="Manichanh C."/>
            <person name="Arumugam M."/>
            <person name="Batto J."/>
            <person name="Santos M.B.Q.D."/>
            <person name="Blom N."/>
            <person name="Borruel N."/>
            <person name="Burgdorf K.S."/>
            <person name="Boumezbeur F."/>
            <person name="Casellas F."/>
            <person name="Dore J."/>
            <person name="Guarner F."/>
            <person name="Hansen T."/>
            <person name="Hildebrand F."/>
            <person name="Kaas R.S."/>
            <person name="Kennedy S."/>
            <person name="Kristiansen K."/>
            <person name="Kultima J.R."/>
            <person name="Leonard P."/>
            <person name="Levenez F."/>
            <person name="Lund O."/>
            <person name="Moumen B."/>
            <person name="Le Paslier D."/>
            <person name="Pons N."/>
            <person name="Pedersen O."/>
            <person name="Prifti E."/>
            <person name="Qin J."/>
            <person name="Raes J."/>
            <person name="Tap J."/>
            <person name="Tims S."/>
            <person name="Ussery D.W."/>
            <person name="Yamada T."/>
            <person name="MetaHit consortium"/>
            <person name="Renault P."/>
            <person name="Sicheritz-Ponten T."/>
            <person name="Bork P."/>
            <person name="Wang J."/>
            <person name="Brunak S."/>
            <person name="Ehrlich S.D."/>
        </authorList>
    </citation>
    <scope>NUCLEOTIDE SEQUENCE [LARGE SCALE GENOMIC DNA]</scope>
</reference>